<protein>
    <submittedName>
        <fullName evidence="5">Pupal cuticle protein Edg-84A</fullName>
    </submittedName>
</protein>
<organism evidence="5">
    <name type="scientific">Melanaphis sacchari</name>
    <dbReference type="NCBI Taxonomy" id="742174"/>
    <lineage>
        <taxon>Eukaryota</taxon>
        <taxon>Metazoa</taxon>
        <taxon>Ecdysozoa</taxon>
        <taxon>Arthropoda</taxon>
        <taxon>Hexapoda</taxon>
        <taxon>Insecta</taxon>
        <taxon>Pterygota</taxon>
        <taxon>Neoptera</taxon>
        <taxon>Paraneoptera</taxon>
        <taxon>Hemiptera</taxon>
        <taxon>Sternorrhyncha</taxon>
        <taxon>Aphidomorpha</taxon>
        <taxon>Aphidoidea</taxon>
        <taxon>Aphididae</taxon>
        <taxon>Aphidini</taxon>
        <taxon>Melanaphis</taxon>
    </lineage>
</organism>
<feature type="signal peptide" evidence="4">
    <location>
        <begin position="1"/>
        <end position="27"/>
    </location>
</feature>
<dbReference type="GO" id="GO:0031012">
    <property type="term" value="C:extracellular matrix"/>
    <property type="evidence" value="ECO:0007669"/>
    <property type="project" value="TreeGrafter"/>
</dbReference>
<dbReference type="InterPro" id="IPR000618">
    <property type="entry name" value="Insect_cuticle"/>
</dbReference>
<evidence type="ECO:0000256" key="1">
    <source>
        <dbReference type="ARBA" id="ARBA00022460"/>
    </source>
</evidence>
<dbReference type="GO" id="GO:0005615">
    <property type="term" value="C:extracellular space"/>
    <property type="evidence" value="ECO:0007669"/>
    <property type="project" value="TreeGrafter"/>
</dbReference>
<keyword evidence="1 2" id="KW-0193">Cuticle</keyword>
<feature type="compositionally biased region" description="Polar residues" evidence="3">
    <location>
        <begin position="94"/>
        <end position="109"/>
    </location>
</feature>
<dbReference type="GO" id="GO:0042302">
    <property type="term" value="F:structural constituent of cuticle"/>
    <property type="evidence" value="ECO:0007669"/>
    <property type="project" value="UniProtKB-UniRule"/>
</dbReference>
<evidence type="ECO:0000256" key="4">
    <source>
        <dbReference type="SAM" id="SignalP"/>
    </source>
</evidence>
<dbReference type="PANTHER" id="PTHR12236:SF95">
    <property type="entry name" value="CUTICULAR PROTEIN 76BD, ISOFORM C-RELATED"/>
    <property type="match status" value="1"/>
</dbReference>
<dbReference type="InterPro" id="IPR051217">
    <property type="entry name" value="Insect_Cuticle_Struc_Prot"/>
</dbReference>
<dbReference type="PROSITE" id="PS51155">
    <property type="entry name" value="CHIT_BIND_RR_2"/>
    <property type="match status" value="1"/>
</dbReference>
<sequence>MQCIKMTISTLLLVVLMISCILQMASAGYNFGYGVNDPSTGDIKDQQETKNGNQLTGYYRLLDSDGLVRTVNYQSHPLTGFTAQVSRDPIGMEGQTTSRQAKSRAQPQKSWPAIPRTPLIPIIPNSRLDDGTRYGYPEGYPQ</sequence>
<name>A0A2H8TLH8_9HEMI</name>
<evidence type="ECO:0000313" key="5">
    <source>
        <dbReference type="EMBL" id="MBW14860.1"/>
    </source>
</evidence>
<feature type="region of interest" description="Disordered" evidence="3">
    <location>
        <begin position="86"/>
        <end position="142"/>
    </location>
</feature>
<accession>A0A2H8TLH8</accession>
<dbReference type="EMBL" id="GFXV01003055">
    <property type="protein sequence ID" value="MBW14860.1"/>
    <property type="molecule type" value="Transcribed_RNA"/>
</dbReference>
<reference evidence="5" key="1">
    <citation type="submission" date="2017-10" db="EMBL/GenBank/DDBJ databases">
        <title>Transcriptome Assembly of Sugarcane Aphid Adults.</title>
        <authorList>
            <person name="Scully E.D."/>
            <person name="Palmer N.A."/>
            <person name="Geib S.M."/>
            <person name="Sarath G."/>
            <person name="Sattler S.E."/>
        </authorList>
    </citation>
    <scope>NUCLEOTIDE SEQUENCE</scope>
    <source>
        <tissue evidence="5">Whole body</tissue>
    </source>
</reference>
<dbReference type="Pfam" id="PF00379">
    <property type="entry name" value="Chitin_bind_4"/>
    <property type="match status" value="1"/>
</dbReference>
<gene>
    <name evidence="5" type="primary">Edg84A_1</name>
</gene>
<dbReference type="AlphaFoldDB" id="A0A2H8TLH8"/>
<evidence type="ECO:0000256" key="2">
    <source>
        <dbReference type="PROSITE-ProRule" id="PRU00497"/>
    </source>
</evidence>
<evidence type="ECO:0000256" key="3">
    <source>
        <dbReference type="SAM" id="MobiDB-lite"/>
    </source>
</evidence>
<dbReference type="PROSITE" id="PS51257">
    <property type="entry name" value="PROKAR_LIPOPROTEIN"/>
    <property type="match status" value="1"/>
</dbReference>
<keyword evidence="4" id="KW-0732">Signal</keyword>
<dbReference type="OrthoDB" id="6603229at2759"/>
<dbReference type="PANTHER" id="PTHR12236">
    <property type="entry name" value="STRUCTURAL CONTITUENT OF CUTICLE"/>
    <property type="match status" value="1"/>
</dbReference>
<proteinExistence type="predicted"/>
<feature type="chain" id="PRO_5014184644" evidence="4">
    <location>
        <begin position="28"/>
        <end position="142"/>
    </location>
</feature>